<dbReference type="GO" id="GO:0004401">
    <property type="term" value="F:histidinol-phosphatase activity"/>
    <property type="evidence" value="ECO:0007669"/>
    <property type="project" value="UniProtKB-EC"/>
</dbReference>
<evidence type="ECO:0000256" key="7">
    <source>
        <dbReference type="ARBA" id="ARBA00022842"/>
    </source>
</evidence>
<proteinExistence type="inferred from homology"/>
<dbReference type="GO" id="GO:0046872">
    <property type="term" value="F:metal ion binding"/>
    <property type="evidence" value="ECO:0007669"/>
    <property type="project" value="UniProtKB-KW"/>
</dbReference>
<accession>A0A395JIJ3</accession>
<dbReference type="InterPro" id="IPR006385">
    <property type="entry name" value="HAD_hydro_SerB1"/>
</dbReference>
<comment type="pathway">
    <text evidence="1">Amino-acid biosynthesis; L-histidine biosynthesis; L-histidine from 5-phospho-alpha-D-ribose 1-diphosphate: step 8/9.</text>
</comment>
<comment type="similarity">
    <text evidence="2">Belongs to the HAD-like hydrolase superfamily. SerB family.</text>
</comment>
<dbReference type="Proteomes" id="UP000253083">
    <property type="component" value="Unassembled WGS sequence"/>
</dbReference>
<dbReference type="InterPro" id="IPR036412">
    <property type="entry name" value="HAD-like_sf"/>
</dbReference>
<name>A0A395JIJ3_9GAMM</name>
<dbReference type="OrthoDB" id="9784466at2"/>
<comment type="catalytic activity">
    <reaction evidence="9">
        <text>L-histidinol phosphate + H2O = L-histidinol + phosphate</text>
        <dbReference type="Rhea" id="RHEA:14465"/>
        <dbReference type="ChEBI" id="CHEBI:15377"/>
        <dbReference type="ChEBI" id="CHEBI:43474"/>
        <dbReference type="ChEBI" id="CHEBI:57699"/>
        <dbReference type="ChEBI" id="CHEBI:57980"/>
        <dbReference type="EC" id="3.1.3.15"/>
    </reaction>
    <physiologicalReaction direction="left-to-right" evidence="9">
        <dbReference type="Rhea" id="RHEA:14466"/>
    </physiologicalReaction>
</comment>
<evidence type="ECO:0000313" key="12">
    <source>
        <dbReference type="Proteomes" id="UP000253083"/>
    </source>
</evidence>
<evidence type="ECO:0000313" key="11">
    <source>
        <dbReference type="EMBL" id="RBP49845.1"/>
    </source>
</evidence>
<evidence type="ECO:0000256" key="3">
    <source>
        <dbReference type="ARBA" id="ARBA00013085"/>
    </source>
</evidence>
<dbReference type="AlphaFoldDB" id="A0A395JIJ3"/>
<dbReference type="CDD" id="cd02612">
    <property type="entry name" value="HAD_PGPPase"/>
    <property type="match status" value="1"/>
</dbReference>
<keyword evidence="7" id="KW-0460">Magnesium</keyword>
<dbReference type="NCBIfam" id="TIGR01488">
    <property type="entry name" value="HAD-SF-IB"/>
    <property type="match status" value="1"/>
</dbReference>
<dbReference type="Pfam" id="PF12710">
    <property type="entry name" value="HAD"/>
    <property type="match status" value="1"/>
</dbReference>
<reference evidence="11 12" key="1">
    <citation type="submission" date="2018-06" db="EMBL/GenBank/DDBJ databases">
        <title>Genomic Encyclopedia of Type Strains, Phase IV (KMG-IV): sequencing the most valuable type-strain genomes for metagenomic binning, comparative biology and taxonomic classification.</title>
        <authorList>
            <person name="Goeker M."/>
        </authorList>
    </citation>
    <scope>NUCLEOTIDE SEQUENCE [LARGE SCALE GENOMIC DNA]</scope>
    <source>
        <strain evidence="11 12">DSM 24032</strain>
    </source>
</reference>
<dbReference type="InParanoid" id="A0A395JIJ3"/>
<dbReference type="NCBIfam" id="TIGR01490">
    <property type="entry name" value="HAD-SF-IB-hyp1"/>
    <property type="match status" value="1"/>
</dbReference>
<keyword evidence="5" id="KW-0479">Metal-binding</keyword>
<dbReference type="Gene3D" id="3.40.50.1000">
    <property type="entry name" value="HAD superfamily/HAD-like"/>
    <property type="match status" value="1"/>
</dbReference>
<protein>
    <recommendedName>
        <fullName evidence="4">Histidinol-phosphatase</fullName>
        <ecNumber evidence="3">3.1.3.15</ecNumber>
    </recommendedName>
    <alternativeName>
        <fullName evidence="8">Histidinol-phosphate phosphatase</fullName>
    </alternativeName>
</protein>
<comment type="caution">
    <text evidence="11">The sequence shown here is derived from an EMBL/GenBank/DDBJ whole genome shotgun (WGS) entry which is preliminary data.</text>
</comment>
<gene>
    <name evidence="11" type="ORF">DFR28_103276</name>
</gene>
<organism evidence="11 12">
    <name type="scientific">Arenicella xantha</name>
    <dbReference type="NCBI Taxonomy" id="644221"/>
    <lineage>
        <taxon>Bacteria</taxon>
        <taxon>Pseudomonadati</taxon>
        <taxon>Pseudomonadota</taxon>
        <taxon>Gammaproteobacteria</taxon>
        <taxon>Arenicellales</taxon>
        <taxon>Arenicellaceae</taxon>
        <taxon>Arenicella</taxon>
    </lineage>
</organism>
<dbReference type="InterPro" id="IPR023214">
    <property type="entry name" value="HAD_sf"/>
</dbReference>
<dbReference type="EMBL" id="QNRT01000003">
    <property type="protein sequence ID" value="RBP49845.1"/>
    <property type="molecule type" value="Genomic_DNA"/>
</dbReference>
<sequence>MALALFDLDNTLLNGDSDHGWGMYLAQVGAVDPVEQQQKQDFFYQQYVDGVLDIVAFCEYQFQPLTQHPLDQLYQWRDDFIKSTIKPMIANGKPHLLDSHRDAGDQIVIITATNDFVTRPIADLLGVEHLLATRAEFVDGHYTGKIAGVPCFREGKVTRLQQWLKAQNIEPDHCTFYSDSINDLPLLEQVDTPIAVTPDDRLRQHAQSLHWQIID</sequence>
<dbReference type="FunFam" id="3.40.50.1000:FF:000025">
    <property type="entry name" value="HAD hydrolase, family IB"/>
    <property type="match status" value="1"/>
</dbReference>
<evidence type="ECO:0000256" key="8">
    <source>
        <dbReference type="ARBA" id="ARBA00033209"/>
    </source>
</evidence>
<dbReference type="Gene3D" id="1.20.1440.100">
    <property type="entry name" value="SG protein - dephosphorylation function"/>
    <property type="match status" value="1"/>
</dbReference>
<evidence type="ECO:0000256" key="4">
    <source>
        <dbReference type="ARBA" id="ARBA00021697"/>
    </source>
</evidence>
<keyword evidence="6 11" id="KW-0378">Hydrolase</keyword>
<evidence type="ECO:0000256" key="5">
    <source>
        <dbReference type="ARBA" id="ARBA00022723"/>
    </source>
</evidence>
<dbReference type="RefSeq" id="WP_113954838.1">
    <property type="nucleotide sequence ID" value="NZ_QNRT01000003.1"/>
</dbReference>
<evidence type="ECO:0000256" key="1">
    <source>
        <dbReference type="ARBA" id="ARBA00004970"/>
    </source>
</evidence>
<dbReference type="EC" id="3.1.3.15" evidence="3"/>
<dbReference type="InterPro" id="IPR050582">
    <property type="entry name" value="HAD-like_SerB"/>
</dbReference>
<keyword evidence="12" id="KW-1185">Reference proteome</keyword>
<dbReference type="SUPFAM" id="SSF56784">
    <property type="entry name" value="HAD-like"/>
    <property type="match status" value="1"/>
</dbReference>
<comment type="function">
    <text evidence="10">Catalyzes the dephosphorylation of histidinol-phosphate to histidinol, the direct precursor of histidine.</text>
</comment>
<evidence type="ECO:0000256" key="9">
    <source>
        <dbReference type="ARBA" id="ARBA00052092"/>
    </source>
</evidence>
<dbReference type="PANTHER" id="PTHR43344:SF13">
    <property type="entry name" value="PHOSPHATASE RV3661-RELATED"/>
    <property type="match status" value="1"/>
</dbReference>
<evidence type="ECO:0000256" key="6">
    <source>
        <dbReference type="ARBA" id="ARBA00022801"/>
    </source>
</evidence>
<dbReference type="PANTHER" id="PTHR43344">
    <property type="entry name" value="PHOSPHOSERINE PHOSPHATASE"/>
    <property type="match status" value="1"/>
</dbReference>
<evidence type="ECO:0000256" key="10">
    <source>
        <dbReference type="ARBA" id="ARBA00053547"/>
    </source>
</evidence>
<evidence type="ECO:0000256" key="2">
    <source>
        <dbReference type="ARBA" id="ARBA00009184"/>
    </source>
</evidence>